<keyword evidence="4" id="KW-1133">Transmembrane helix</keyword>
<dbReference type="Proteomes" id="UP001165962">
    <property type="component" value="Unassembled WGS sequence"/>
</dbReference>
<evidence type="ECO:0000313" key="6">
    <source>
        <dbReference type="EMBL" id="NHN30343.1"/>
    </source>
</evidence>
<evidence type="ECO:0000256" key="2">
    <source>
        <dbReference type="ARBA" id="ARBA00034301"/>
    </source>
</evidence>
<dbReference type="PANTHER" id="PTHR30619:SF7">
    <property type="entry name" value="BETA-LACTAMASE DOMAIN PROTEIN"/>
    <property type="match status" value="1"/>
</dbReference>
<evidence type="ECO:0000313" key="7">
    <source>
        <dbReference type="Proteomes" id="UP001165962"/>
    </source>
</evidence>
<comment type="catalytic activity">
    <reaction evidence="3">
        <text>3',5'-cyclic UMP + H2O = UMP + H(+)</text>
        <dbReference type="Rhea" id="RHEA:70575"/>
        <dbReference type="ChEBI" id="CHEBI:15377"/>
        <dbReference type="ChEBI" id="CHEBI:15378"/>
        <dbReference type="ChEBI" id="CHEBI:57865"/>
        <dbReference type="ChEBI" id="CHEBI:184387"/>
    </reaction>
    <physiologicalReaction direction="left-to-right" evidence="3">
        <dbReference type="Rhea" id="RHEA:70576"/>
    </physiologicalReaction>
</comment>
<organism evidence="6 7">
    <name type="scientific">Paenibacillus agricola</name>
    <dbReference type="NCBI Taxonomy" id="2716264"/>
    <lineage>
        <taxon>Bacteria</taxon>
        <taxon>Bacillati</taxon>
        <taxon>Bacillota</taxon>
        <taxon>Bacilli</taxon>
        <taxon>Bacillales</taxon>
        <taxon>Paenibacillaceae</taxon>
        <taxon>Paenibacillus</taxon>
    </lineage>
</organism>
<keyword evidence="4" id="KW-0472">Membrane</keyword>
<dbReference type="InterPro" id="IPR052159">
    <property type="entry name" value="Competence_DNA_uptake"/>
</dbReference>
<keyword evidence="4" id="KW-0812">Transmembrane</keyword>
<dbReference type="InterPro" id="IPR001279">
    <property type="entry name" value="Metallo-B-lactamas"/>
</dbReference>
<feature type="transmembrane region" description="Helical" evidence="4">
    <location>
        <begin position="7"/>
        <end position="26"/>
    </location>
</feature>
<dbReference type="Gene3D" id="3.60.15.10">
    <property type="entry name" value="Ribonuclease Z/Hydroxyacylglutathione hydrolase-like"/>
    <property type="match status" value="1"/>
</dbReference>
<accession>A0ABX0J683</accession>
<dbReference type="SUPFAM" id="SSF56281">
    <property type="entry name" value="Metallo-hydrolase/oxidoreductase"/>
    <property type="match status" value="1"/>
</dbReference>
<comment type="function">
    <text evidence="2">Counteracts the endogenous Pycsar antiviral defense system. Phosphodiesterase that enables metal-dependent hydrolysis of host cyclic nucleotide Pycsar defense signals such as cCMP and cUMP.</text>
</comment>
<gene>
    <name evidence="6" type="ORF">G9U52_10910</name>
</gene>
<sequence length="309" mass="33270">MLKTSYRWLMGIIGLALVILVGYVWLVTVDETETTSGVATVSETEATNTNLQPDGKLRVIFLDVGQGGSQLLISPSGKTMLIDAGNNDKEQVMVDYLKKYHIERLDLIVGTHPDADHIGGLDKVIDYASVGKIYMPKVSSTTKTFESVLESVKNKSLQVQTAKAGLSLEWDKSVKLEMIAPVETYGDPNNMSAVIKVTFGSTSFLLTGDAEAASEKDMLKSGVDLSATVLGVGHHGSKSSTSLAFLKQVNPKYAVIQSGKDNNYGHPEKTILSRLTKAGAEVFRNDLQGTVTLVSDGNQVSVATERKAK</sequence>
<evidence type="ECO:0000256" key="3">
    <source>
        <dbReference type="ARBA" id="ARBA00048505"/>
    </source>
</evidence>
<keyword evidence="7" id="KW-1185">Reference proteome</keyword>
<comment type="catalytic activity">
    <reaction evidence="1">
        <text>3',5'-cyclic CMP + H2O = CMP + H(+)</text>
        <dbReference type="Rhea" id="RHEA:72675"/>
        <dbReference type="ChEBI" id="CHEBI:15377"/>
        <dbReference type="ChEBI" id="CHEBI:15378"/>
        <dbReference type="ChEBI" id="CHEBI:58003"/>
        <dbReference type="ChEBI" id="CHEBI:60377"/>
    </reaction>
    <physiologicalReaction direction="left-to-right" evidence="1">
        <dbReference type="Rhea" id="RHEA:72676"/>
    </physiologicalReaction>
</comment>
<evidence type="ECO:0000256" key="4">
    <source>
        <dbReference type="SAM" id="Phobius"/>
    </source>
</evidence>
<dbReference type="SMART" id="SM00849">
    <property type="entry name" value="Lactamase_B"/>
    <property type="match status" value="1"/>
</dbReference>
<dbReference type="EMBL" id="JAAOIW010000003">
    <property type="protein sequence ID" value="NHN30343.1"/>
    <property type="molecule type" value="Genomic_DNA"/>
</dbReference>
<name>A0ABX0J683_9BACL</name>
<protein>
    <submittedName>
        <fullName evidence="6">MBL fold metallo-hydrolase</fullName>
    </submittedName>
</protein>
<dbReference type="Pfam" id="PF00753">
    <property type="entry name" value="Lactamase_B"/>
    <property type="match status" value="1"/>
</dbReference>
<reference evidence="6" key="1">
    <citation type="submission" date="2020-03" db="EMBL/GenBank/DDBJ databases">
        <title>Draft sequencing of Paenibacilllus sp. S3N08.</title>
        <authorList>
            <person name="Kim D.-U."/>
        </authorList>
    </citation>
    <scope>NUCLEOTIDE SEQUENCE</scope>
    <source>
        <strain evidence="6">S3N08</strain>
    </source>
</reference>
<evidence type="ECO:0000259" key="5">
    <source>
        <dbReference type="SMART" id="SM00849"/>
    </source>
</evidence>
<dbReference type="RefSeq" id="WP_166149238.1">
    <property type="nucleotide sequence ID" value="NZ_JAAOIW010000003.1"/>
</dbReference>
<dbReference type="PANTHER" id="PTHR30619">
    <property type="entry name" value="DNA INTERNALIZATION/COMPETENCE PROTEIN COMEC/REC2"/>
    <property type="match status" value="1"/>
</dbReference>
<dbReference type="CDD" id="cd07731">
    <property type="entry name" value="ComA-like_MBL-fold"/>
    <property type="match status" value="1"/>
</dbReference>
<feature type="domain" description="Metallo-beta-lactamase" evidence="5">
    <location>
        <begin position="67"/>
        <end position="260"/>
    </location>
</feature>
<dbReference type="InterPro" id="IPR036866">
    <property type="entry name" value="RibonucZ/Hydroxyglut_hydro"/>
</dbReference>
<proteinExistence type="predicted"/>
<dbReference type="InterPro" id="IPR035681">
    <property type="entry name" value="ComA-like_MBL"/>
</dbReference>
<comment type="caution">
    <text evidence="6">The sequence shown here is derived from an EMBL/GenBank/DDBJ whole genome shotgun (WGS) entry which is preliminary data.</text>
</comment>
<evidence type="ECO:0000256" key="1">
    <source>
        <dbReference type="ARBA" id="ARBA00034221"/>
    </source>
</evidence>